<evidence type="ECO:0000313" key="6">
    <source>
        <dbReference type="Proteomes" id="UP000838412"/>
    </source>
</evidence>
<dbReference type="EC" id="2.8.2.-" evidence="3"/>
<dbReference type="SUPFAM" id="SSF52540">
    <property type="entry name" value="P-loop containing nucleoside triphosphate hydrolases"/>
    <property type="match status" value="2"/>
</dbReference>
<dbReference type="AlphaFoldDB" id="A0A8J9YTN7"/>
<name>A0A8J9YTN7_BRALA</name>
<dbReference type="PANTHER" id="PTHR11783">
    <property type="entry name" value="SULFOTRANSFERASE SULT"/>
    <property type="match status" value="1"/>
</dbReference>
<proteinExistence type="inferred from homology"/>
<evidence type="ECO:0000256" key="3">
    <source>
        <dbReference type="RuleBase" id="RU361155"/>
    </source>
</evidence>
<comment type="similarity">
    <text evidence="1 3">Belongs to the sulfotransferase 1 family.</text>
</comment>
<accession>A0A8J9YTN7</accession>
<evidence type="ECO:0000256" key="2">
    <source>
        <dbReference type="ARBA" id="ARBA00022679"/>
    </source>
</evidence>
<keyword evidence="2 3" id="KW-0808">Transferase</keyword>
<dbReference type="EMBL" id="OV696697">
    <property type="protein sequence ID" value="CAH1241501.1"/>
    <property type="molecule type" value="Genomic_DNA"/>
</dbReference>
<protein>
    <recommendedName>
        <fullName evidence="3">Sulfotransferase</fullName>
        <ecNumber evidence="3">2.8.2.-</ecNumber>
    </recommendedName>
</protein>
<sequence length="579" mass="66816">MAYYQYKGILFPVDISKETLDAIPDYPVRDDDIFVLTYPKSGTNWMMEIVSKVMKAAGKMATPDEHVTWCFELQLPGVDEKPRHVLAMDSSSPRIIHTHLPRQLAPKMVANPKGKVKAIVVMRNPKDVVLSFYHYNQKMEIEFDFESQFGDFYDHALGWWQMKDDRHFLFLKYEDMKKDLRSVVRDVAAFLDTSLDEAAVDNIAESCTFNTLKAAWGNSDDALKKHICRKGVVGDWKSMFTPEQEKAYDAKHNLKLEGTGLEFDFEYFSSRPGFPDLAVDARHFEGHLRVSELREANMEYYQYKGILFPVEISTETLDAIPDYPVRDDDIFILTYPKSGTNWMMEIVSKVMKAAGKMATPDEHVTWCFELQMPGMDEKPRHVLAMDSPSPRIIHTHLPRQLAPKMVANPKGKVKAIVVMRNPKDVVLSFYHYNQKMEIEADFESLESWDTYATNFLEGKCQFGDFYDHALGWWQMKDDRHFLFLKYEDMKKDLRSVVRDVAAFLDTSLDEAAVDNIAESCTFNTLKAAWGNSDDVLKKHICRKGVVGDWKSMFTPEQEKAYDAKHNLKLEGTGLEFDFE</sequence>
<evidence type="ECO:0000256" key="1">
    <source>
        <dbReference type="ARBA" id="ARBA00005771"/>
    </source>
</evidence>
<reference evidence="5" key="1">
    <citation type="submission" date="2022-01" db="EMBL/GenBank/DDBJ databases">
        <authorList>
            <person name="Braso-Vives M."/>
        </authorList>
    </citation>
    <scope>NUCLEOTIDE SEQUENCE</scope>
</reference>
<keyword evidence="6" id="KW-1185">Reference proteome</keyword>
<feature type="domain" description="Sulfotransferase" evidence="4">
    <location>
        <begin position="30"/>
        <end position="258"/>
    </location>
</feature>
<dbReference type="OrthoDB" id="205623at2759"/>
<evidence type="ECO:0000259" key="4">
    <source>
        <dbReference type="Pfam" id="PF00685"/>
    </source>
</evidence>
<dbReference type="InterPro" id="IPR000863">
    <property type="entry name" value="Sulfotransferase_dom"/>
</dbReference>
<evidence type="ECO:0000313" key="5">
    <source>
        <dbReference type="EMBL" id="CAH1241501.1"/>
    </source>
</evidence>
<gene>
    <name evidence="5" type="primary">SULT2B1</name>
    <name evidence="5" type="ORF">BLAG_LOCUS5119</name>
</gene>
<dbReference type="GO" id="GO:0008146">
    <property type="term" value="F:sulfotransferase activity"/>
    <property type="evidence" value="ECO:0007669"/>
    <property type="project" value="InterPro"/>
</dbReference>
<feature type="domain" description="Sulfotransferase" evidence="4">
    <location>
        <begin position="327"/>
        <end position="571"/>
    </location>
</feature>
<dbReference type="InterPro" id="IPR027417">
    <property type="entry name" value="P-loop_NTPase"/>
</dbReference>
<dbReference type="Gene3D" id="3.40.50.300">
    <property type="entry name" value="P-loop containing nucleotide triphosphate hydrolases"/>
    <property type="match status" value="2"/>
</dbReference>
<dbReference type="Pfam" id="PF00685">
    <property type="entry name" value="Sulfotransfer_1"/>
    <property type="match status" value="2"/>
</dbReference>
<dbReference type="Proteomes" id="UP000838412">
    <property type="component" value="Chromosome 12"/>
</dbReference>
<organism evidence="5 6">
    <name type="scientific">Branchiostoma lanceolatum</name>
    <name type="common">Common lancelet</name>
    <name type="synonym">Amphioxus lanceolatum</name>
    <dbReference type="NCBI Taxonomy" id="7740"/>
    <lineage>
        <taxon>Eukaryota</taxon>
        <taxon>Metazoa</taxon>
        <taxon>Chordata</taxon>
        <taxon>Cephalochordata</taxon>
        <taxon>Leptocardii</taxon>
        <taxon>Amphioxiformes</taxon>
        <taxon>Branchiostomatidae</taxon>
        <taxon>Branchiostoma</taxon>
    </lineage>
</organism>